<dbReference type="RefSeq" id="WP_129457603.1">
    <property type="nucleotide sequence ID" value="NZ_PPCV01000001.1"/>
</dbReference>
<feature type="transmembrane region" description="Helical" evidence="1">
    <location>
        <begin position="141"/>
        <end position="165"/>
    </location>
</feature>
<dbReference type="Proteomes" id="UP000290624">
    <property type="component" value="Unassembled WGS sequence"/>
</dbReference>
<gene>
    <name evidence="2" type="ORF">C1706_02480</name>
</gene>
<name>A0A4Q2EM00_9ACTN</name>
<feature type="transmembrane region" description="Helical" evidence="1">
    <location>
        <begin position="38"/>
        <end position="55"/>
    </location>
</feature>
<keyword evidence="1" id="KW-0812">Transmembrane</keyword>
<protein>
    <recommendedName>
        <fullName evidence="4">DUF5134 domain-containing protein</fullName>
    </recommendedName>
</protein>
<feature type="transmembrane region" description="Helical" evidence="1">
    <location>
        <begin position="6"/>
        <end position="26"/>
    </location>
</feature>
<sequence length="244" mass="25752">MFTFAATPVMYVGLLVLFAWCTLWSAVELIRSTTPQHGVSNALHLVMSVVMLAMVPRSTYAALSAVVPVGVQAGFFLLAALWFVALAVRTAGPGRGHFIGHALMFAAMTWHLVGMMVKMAQMAGHGMGEHAAPGMTGSVDVIAWVGLPFMAALAWMGCASLVAWVRPVAGQVPTVRQTTLASVHAADHHRPPVAAEASCHDPRPVGSAAERAHHAMGAAMNLGMFWMSVGLVTPLLPFLAVLHA</sequence>
<feature type="transmembrane region" description="Helical" evidence="1">
    <location>
        <begin position="222"/>
        <end position="242"/>
    </location>
</feature>
<keyword evidence="1" id="KW-0472">Membrane</keyword>
<reference evidence="2 3" key="1">
    <citation type="submission" date="2018-01" db="EMBL/GenBank/DDBJ databases">
        <title>Lactibacter flavus gen. nov., sp. nov., a novel bacterium of the family Propionibacteriaceae isolated from raw milk and dairy products.</title>
        <authorList>
            <person name="Wenning M."/>
            <person name="Breitenwieser F."/>
            <person name="Huptas C."/>
            <person name="von Neubeck M."/>
            <person name="Busse H.-J."/>
            <person name="Scherer S."/>
        </authorList>
    </citation>
    <scope>NUCLEOTIDE SEQUENCE [LARGE SCALE GENOMIC DNA]</scope>
    <source>
        <strain evidence="2 3">VG341</strain>
    </source>
</reference>
<evidence type="ECO:0000256" key="1">
    <source>
        <dbReference type="SAM" id="Phobius"/>
    </source>
</evidence>
<accession>A0A4Q2EM00</accession>
<organism evidence="2 3">
    <name type="scientific">Propioniciclava flava</name>
    <dbReference type="NCBI Taxonomy" id="2072026"/>
    <lineage>
        <taxon>Bacteria</taxon>
        <taxon>Bacillati</taxon>
        <taxon>Actinomycetota</taxon>
        <taxon>Actinomycetes</taxon>
        <taxon>Propionibacteriales</taxon>
        <taxon>Propionibacteriaceae</taxon>
        <taxon>Propioniciclava</taxon>
    </lineage>
</organism>
<keyword evidence="1" id="KW-1133">Transmembrane helix</keyword>
<proteinExistence type="predicted"/>
<dbReference type="InterPro" id="IPR033458">
    <property type="entry name" value="DUF5134"/>
</dbReference>
<evidence type="ECO:0000313" key="2">
    <source>
        <dbReference type="EMBL" id="RXW33634.1"/>
    </source>
</evidence>
<keyword evidence="3" id="KW-1185">Reference proteome</keyword>
<comment type="caution">
    <text evidence="2">The sequence shown here is derived from an EMBL/GenBank/DDBJ whole genome shotgun (WGS) entry which is preliminary data.</text>
</comment>
<feature type="transmembrane region" description="Helical" evidence="1">
    <location>
        <begin position="61"/>
        <end position="86"/>
    </location>
</feature>
<dbReference type="EMBL" id="PPCV01000001">
    <property type="protein sequence ID" value="RXW33634.1"/>
    <property type="molecule type" value="Genomic_DNA"/>
</dbReference>
<dbReference type="OrthoDB" id="3731544at2"/>
<feature type="transmembrane region" description="Helical" evidence="1">
    <location>
        <begin position="98"/>
        <end position="121"/>
    </location>
</feature>
<dbReference type="AlphaFoldDB" id="A0A4Q2EM00"/>
<evidence type="ECO:0000313" key="3">
    <source>
        <dbReference type="Proteomes" id="UP000290624"/>
    </source>
</evidence>
<evidence type="ECO:0008006" key="4">
    <source>
        <dbReference type="Google" id="ProtNLM"/>
    </source>
</evidence>
<dbReference type="Pfam" id="PF17197">
    <property type="entry name" value="DUF5134"/>
    <property type="match status" value="1"/>
</dbReference>